<organism evidence="3">
    <name type="scientific">Rodentolepis nana</name>
    <name type="common">Dwarf tapeworm</name>
    <name type="synonym">Hymenolepis nana</name>
    <dbReference type="NCBI Taxonomy" id="102285"/>
    <lineage>
        <taxon>Eukaryota</taxon>
        <taxon>Metazoa</taxon>
        <taxon>Spiralia</taxon>
        <taxon>Lophotrochozoa</taxon>
        <taxon>Platyhelminthes</taxon>
        <taxon>Cestoda</taxon>
        <taxon>Eucestoda</taxon>
        <taxon>Cyclophyllidea</taxon>
        <taxon>Hymenolepididae</taxon>
        <taxon>Rodentolepis</taxon>
    </lineage>
</organism>
<accession>A0A0R3TQU6</accession>
<dbReference type="AlphaFoldDB" id="A0A0R3TQU6"/>
<name>A0A0R3TQU6_RODNA</name>
<keyword evidence="2" id="KW-1185">Reference proteome</keyword>
<gene>
    <name evidence="1" type="ORF">HNAJ_LOCUS9921</name>
</gene>
<dbReference type="OrthoDB" id="6259017at2759"/>
<proteinExistence type="predicted"/>
<evidence type="ECO:0000313" key="3">
    <source>
        <dbReference type="WBParaSite" id="HNAJ_0000992601-mRNA-1"/>
    </source>
</evidence>
<dbReference type="Proteomes" id="UP000278807">
    <property type="component" value="Unassembled WGS sequence"/>
</dbReference>
<protein>
    <submittedName>
        <fullName evidence="3">MafI family immunity protein</fullName>
    </submittedName>
</protein>
<evidence type="ECO:0000313" key="1">
    <source>
        <dbReference type="EMBL" id="VDO06755.1"/>
    </source>
</evidence>
<dbReference type="EMBL" id="UZAE01012802">
    <property type="protein sequence ID" value="VDO06755.1"/>
    <property type="molecule type" value="Genomic_DNA"/>
</dbReference>
<evidence type="ECO:0000313" key="2">
    <source>
        <dbReference type="Proteomes" id="UP000278807"/>
    </source>
</evidence>
<dbReference type="WBParaSite" id="HNAJ_0000992601-mRNA-1">
    <property type="protein sequence ID" value="HNAJ_0000992601-mRNA-1"/>
    <property type="gene ID" value="HNAJ_0000992601"/>
</dbReference>
<sequence length="124" mass="14063">MAELILSQASALGYDISERIECVDSKVDDFELVNKSNFEQKYSEHVDFSAFLFDLTKVNDMSVKDILVGLSSIVSSSSDFTISIQKRQHIRELVLRTIKNFESITSNNHDFCQQLEDLCTTLSS</sequence>
<reference evidence="1 2" key="2">
    <citation type="submission" date="2018-11" db="EMBL/GenBank/DDBJ databases">
        <authorList>
            <consortium name="Pathogen Informatics"/>
        </authorList>
    </citation>
    <scope>NUCLEOTIDE SEQUENCE [LARGE SCALE GENOMIC DNA]</scope>
</reference>
<reference evidence="3" key="1">
    <citation type="submission" date="2017-02" db="UniProtKB">
        <authorList>
            <consortium name="WormBaseParasite"/>
        </authorList>
    </citation>
    <scope>IDENTIFICATION</scope>
</reference>